<accession>A0A1I2SGA6</accession>
<evidence type="ECO:0000256" key="1">
    <source>
        <dbReference type="ARBA" id="ARBA00001974"/>
    </source>
</evidence>
<name>A0A1I2SGA6_9CORY</name>
<dbReference type="PIRSF" id="PIRSF000090">
    <property type="entry name" value="Beta-ETF"/>
    <property type="match status" value="1"/>
</dbReference>
<feature type="domain" description="Electron transfer flavoprotein alpha/beta-subunit N-terminal" evidence="8">
    <location>
        <begin position="23"/>
        <end position="218"/>
    </location>
</feature>
<dbReference type="Gene3D" id="3.40.50.620">
    <property type="entry name" value="HUPs"/>
    <property type="match status" value="1"/>
</dbReference>
<dbReference type="InterPro" id="IPR012255">
    <property type="entry name" value="ETF_b"/>
</dbReference>
<sequence length="268" mass="28271">MPTIAVLVKNVPDTWSTKDLKDDYTLDRENVDAVIDEINEYAMEQALRIREAHPDAGYSVTAITIGPKGAEEALRKAIAMGADSALHVLDDALAGSDVLATAWTMTNAINSLEDVQLVIAGNASSDAGTGALPGIIAEYLQLPALTHLTSMQVDPAAASISGTRVSNEGSYELRAGLPALVTVTDQADRPRFPNFKGIMAAKKTEIPAISIADLGVAAEQVGQAHAATVVTNAARRPERQAGEVIRDNDSAATAKAIVDFLEERKLLS</sequence>
<evidence type="ECO:0000256" key="6">
    <source>
        <dbReference type="ARBA" id="ARBA00022982"/>
    </source>
</evidence>
<keyword evidence="10" id="KW-1185">Reference proteome</keyword>
<gene>
    <name evidence="9" type="ORF">SAMN05660282_01123</name>
</gene>
<comment type="subunit">
    <text evidence="3">Heterodimer of an alpha and a beta subunit.</text>
</comment>
<organism evidence="9 10">
    <name type="scientific">Corynebacterium spheniscorum</name>
    <dbReference type="NCBI Taxonomy" id="185761"/>
    <lineage>
        <taxon>Bacteria</taxon>
        <taxon>Bacillati</taxon>
        <taxon>Actinomycetota</taxon>
        <taxon>Actinomycetes</taxon>
        <taxon>Mycobacteriales</taxon>
        <taxon>Corynebacteriaceae</taxon>
        <taxon>Corynebacterium</taxon>
    </lineage>
</organism>
<comment type="function">
    <text evidence="7">The electron transfer flavoprotein serves as a specific electron acceptor for other dehydrogenases. It transfers the electrons to the main respiratory chain via ETF-ubiquinone oxidoreductase (ETF dehydrogenase).</text>
</comment>
<dbReference type="OrthoDB" id="9804960at2"/>
<dbReference type="InterPro" id="IPR014730">
    <property type="entry name" value="ETF_a/b_N"/>
</dbReference>
<dbReference type="GO" id="GO:0009055">
    <property type="term" value="F:electron transfer activity"/>
    <property type="evidence" value="ECO:0007669"/>
    <property type="project" value="InterPro"/>
</dbReference>
<evidence type="ECO:0000256" key="3">
    <source>
        <dbReference type="ARBA" id="ARBA00011355"/>
    </source>
</evidence>
<comment type="similarity">
    <text evidence="2">Belongs to the ETF beta-subunit/FixA family.</text>
</comment>
<dbReference type="Proteomes" id="UP000199065">
    <property type="component" value="Unassembled WGS sequence"/>
</dbReference>
<dbReference type="SMART" id="SM00893">
    <property type="entry name" value="ETF"/>
    <property type="match status" value="1"/>
</dbReference>
<dbReference type="SUPFAM" id="SSF52402">
    <property type="entry name" value="Adenine nucleotide alpha hydrolases-like"/>
    <property type="match status" value="1"/>
</dbReference>
<proteinExistence type="inferred from homology"/>
<evidence type="ECO:0000256" key="7">
    <source>
        <dbReference type="ARBA" id="ARBA00025649"/>
    </source>
</evidence>
<keyword evidence="6" id="KW-0249">Electron transport</keyword>
<evidence type="ECO:0000256" key="4">
    <source>
        <dbReference type="ARBA" id="ARBA00016797"/>
    </source>
</evidence>
<dbReference type="GO" id="GO:0005829">
    <property type="term" value="C:cytosol"/>
    <property type="evidence" value="ECO:0007669"/>
    <property type="project" value="TreeGrafter"/>
</dbReference>
<dbReference type="InterPro" id="IPR033948">
    <property type="entry name" value="ETF_beta_N"/>
</dbReference>
<evidence type="ECO:0000259" key="8">
    <source>
        <dbReference type="SMART" id="SM00893"/>
    </source>
</evidence>
<evidence type="ECO:0000256" key="2">
    <source>
        <dbReference type="ARBA" id="ARBA00007557"/>
    </source>
</evidence>
<keyword evidence="5" id="KW-0813">Transport</keyword>
<dbReference type="Pfam" id="PF01012">
    <property type="entry name" value="ETF"/>
    <property type="match status" value="1"/>
</dbReference>
<evidence type="ECO:0000313" key="9">
    <source>
        <dbReference type="EMBL" id="SFG51720.1"/>
    </source>
</evidence>
<dbReference type="CDD" id="cd01714">
    <property type="entry name" value="ETF_beta"/>
    <property type="match status" value="1"/>
</dbReference>
<protein>
    <recommendedName>
        <fullName evidence="4">Electron transfer flavoprotein subunit beta</fullName>
    </recommendedName>
</protein>
<dbReference type="RefSeq" id="WP_092285274.1">
    <property type="nucleotide sequence ID" value="NZ_FOPJ01000005.1"/>
</dbReference>
<dbReference type="AlphaFoldDB" id="A0A1I2SGA6"/>
<evidence type="ECO:0000313" key="10">
    <source>
        <dbReference type="Proteomes" id="UP000199065"/>
    </source>
</evidence>
<dbReference type="InterPro" id="IPR014729">
    <property type="entry name" value="Rossmann-like_a/b/a_fold"/>
</dbReference>
<dbReference type="PANTHER" id="PTHR21294:SF8">
    <property type="entry name" value="ELECTRON TRANSFER FLAVOPROTEIN SUBUNIT BETA"/>
    <property type="match status" value="1"/>
</dbReference>
<evidence type="ECO:0000256" key="5">
    <source>
        <dbReference type="ARBA" id="ARBA00022448"/>
    </source>
</evidence>
<dbReference type="STRING" id="185761.SAMN05660282_01123"/>
<comment type="cofactor">
    <cofactor evidence="1">
        <name>FAD</name>
        <dbReference type="ChEBI" id="CHEBI:57692"/>
    </cofactor>
</comment>
<dbReference type="PANTHER" id="PTHR21294">
    <property type="entry name" value="ELECTRON TRANSFER FLAVOPROTEIN BETA-SUBUNIT"/>
    <property type="match status" value="1"/>
</dbReference>
<reference evidence="9 10" key="1">
    <citation type="submission" date="2016-10" db="EMBL/GenBank/DDBJ databases">
        <authorList>
            <person name="de Groot N.N."/>
        </authorList>
    </citation>
    <scope>NUCLEOTIDE SEQUENCE [LARGE SCALE GENOMIC DNA]</scope>
    <source>
        <strain>J11</strain>
        <strain evidence="10">PG 39</strain>
    </source>
</reference>
<dbReference type="EMBL" id="FOPJ01000005">
    <property type="protein sequence ID" value="SFG51720.1"/>
    <property type="molecule type" value="Genomic_DNA"/>
</dbReference>